<reference evidence="6" key="2">
    <citation type="submission" date="2023-05" db="EMBL/GenBank/DDBJ databases">
        <authorList>
            <consortium name="Lawrence Berkeley National Laboratory"/>
            <person name="Steindorff A."/>
            <person name="Hensen N."/>
            <person name="Bonometti L."/>
            <person name="Westerberg I."/>
            <person name="Brannstrom I.O."/>
            <person name="Guillou S."/>
            <person name="Cros-Aarteil S."/>
            <person name="Calhoun S."/>
            <person name="Haridas S."/>
            <person name="Kuo A."/>
            <person name="Mondo S."/>
            <person name="Pangilinan J."/>
            <person name="Riley R."/>
            <person name="Labutti K."/>
            <person name="Andreopoulos B."/>
            <person name="Lipzen A."/>
            <person name="Chen C."/>
            <person name="Yanf M."/>
            <person name="Daum C."/>
            <person name="Ng V."/>
            <person name="Clum A."/>
            <person name="Ohm R."/>
            <person name="Martin F."/>
            <person name="Silar P."/>
            <person name="Natvig D."/>
            <person name="Lalanne C."/>
            <person name="Gautier V."/>
            <person name="Ament-Velasquez S.L."/>
            <person name="Kruys A."/>
            <person name="Hutchinson M.I."/>
            <person name="Powell A.J."/>
            <person name="Barry K."/>
            <person name="Miller A.N."/>
            <person name="Grigoriev I.V."/>
            <person name="Debuchy R."/>
            <person name="Gladieux P."/>
            <person name="Thoren M.H."/>
            <person name="Johannesson H."/>
        </authorList>
    </citation>
    <scope>NUCLEOTIDE SEQUENCE</scope>
    <source>
        <strain evidence="6">CBS 532.94</strain>
    </source>
</reference>
<keyword evidence="4 5" id="KW-0472">Membrane</keyword>
<dbReference type="InterPro" id="IPR023352">
    <property type="entry name" value="MAPEG-like_dom_sf"/>
</dbReference>
<proteinExistence type="predicted"/>
<evidence type="ECO:0000313" key="6">
    <source>
        <dbReference type="EMBL" id="KAK4236814.1"/>
    </source>
</evidence>
<dbReference type="Gene3D" id="1.20.120.550">
    <property type="entry name" value="Membrane associated eicosanoid/glutathione metabolism-like domain"/>
    <property type="match status" value="1"/>
</dbReference>
<dbReference type="EMBL" id="MU860170">
    <property type="protein sequence ID" value="KAK4236814.1"/>
    <property type="molecule type" value="Genomic_DNA"/>
</dbReference>
<comment type="caution">
    <text evidence="6">The sequence shown here is derived from an EMBL/GenBank/DDBJ whole genome shotgun (WGS) entry which is preliminary data.</text>
</comment>
<protein>
    <submittedName>
        <fullName evidence="6">Uncharacterized protein</fullName>
    </submittedName>
</protein>
<dbReference type="Pfam" id="PF01124">
    <property type="entry name" value="MAPEG"/>
    <property type="match status" value="1"/>
</dbReference>
<feature type="transmembrane region" description="Helical" evidence="5">
    <location>
        <begin position="71"/>
        <end position="91"/>
    </location>
</feature>
<dbReference type="SUPFAM" id="SSF161084">
    <property type="entry name" value="MAPEG domain-like"/>
    <property type="match status" value="1"/>
</dbReference>
<evidence type="ECO:0000256" key="5">
    <source>
        <dbReference type="SAM" id="Phobius"/>
    </source>
</evidence>
<dbReference type="InterPro" id="IPR001129">
    <property type="entry name" value="Membr-assoc_MAPEG"/>
</dbReference>
<evidence type="ECO:0000256" key="2">
    <source>
        <dbReference type="ARBA" id="ARBA00022692"/>
    </source>
</evidence>
<organism evidence="6 7">
    <name type="scientific">Achaetomium macrosporum</name>
    <dbReference type="NCBI Taxonomy" id="79813"/>
    <lineage>
        <taxon>Eukaryota</taxon>
        <taxon>Fungi</taxon>
        <taxon>Dikarya</taxon>
        <taxon>Ascomycota</taxon>
        <taxon>Pezizomycotina</taxon>
        <taxon>Sordariomycetes</taxon>
        <taxon>Sordariomycetidae</taxon>
        <taxon>Sordariales</taxon>
        <taxon>Chaetomiaceae</taxon>
        <taxon>Achaetomium</taxon>
    </lineage>
</organism>
<feature type="transmembrane region" description="Helical" evidence="5">
    <location>
        <begin position="132"/>
        <end position="152"/>
    </location>
</feature>
<reference evidence="6" key="1">
    <citation type="journal article" date="2023" name="Mol. Phylogenet. Evol.">
        <title>Genome-scale phylogeny and comparative genomics of the fungal order Sordariales.</title>
        <authorList>
            <person name="Hensen N."/>
            <person name="Bonometti L."/>
            <person name="Westerberg I."/>
            <person name="Brannstrom I.O."/>
            <person name="Guillou S."/>
            <person name="Cros-Aarteil S."/>
            <person name="Calhoun S."/>
            <person name="Haridas S."/>
            <person name="Kuo A."/>
            <person name="Mondo S."/>
            <person name="Pangilinan J."/>
            <person name="Riley R."/>
            <person name="LaButti K."/>
            <person name="Andreopoulos B."/>
            <person name="Lipzen A."/>
            <person name="Chen C."/>
            <person name="Yan M."/>
            <person name="Daum C."/>
            <person name="Ng V."/>
            <person name="Clum A."/>
            <person name="Steindorff A."/>
            <person name="Ohm R.A."/>
            <person name="Martin F."/>
            <person name="Silar P."/>
            <person name="Natvig D.O."/>
            <person name="Lalanne C."/>
            <person name="Gautier V."/>
            <person name="Ament-Velasquez S.L."/>
            <person name="Kruys A."/>
            <person name="Hutchinson M.I."/>
            <person name="Powell A.J."/>
            <person name="Barry K."/>
            <person name="Miller A.N."/>
            <person name="Grigoriev I.V."/>
            <person name="Debuchy R."/>
            <person name="Gladieux P."/>
            <person name="Hiltunen Thoren M."/>
            <person name="Johannesson H."/>
        </authorList>
    </citation>
    <scope>NUCLEOTIDE SEQUENCE</scope>
    <source>
        <strain evidence="6">CBS 532.94</strain>
    </source>
</reference>
<feature type="transmembrane region" description="Helical" evidence="5">
    <location>
        <begin position="103"/>
        <end position="120"/>
    </location>
</feature>
<evidence type="ECO:0000256" key="4">
    <source>
        <dbReference type="ARBA" id="ARBA00023136"/>
    </source>
</evidence>
<keyword evidence="7" id="KW-1185">Reference proteome</keyword>
<keyword evidence="3 5" id="KW-1133">Transmembrane helix</keyword>
<dbReference type="PANTHER" id="PTHR35371:SF1">
    <property type="entry name" value="BLR7753 PROTEIN"/>
    <property type="match status" value="1"/>
</dbReference>
<dbReference type="GO" id="GO:0016020">
    <property type="term" value="C:membrane"/>
    <property type="evidence" value="ECO:0007669"/>
    <property type="project" value="UniProtKB-SubCell"/>
</dbReference>
<feature type="transmembrane region" description="Helical" evidence="5">
    <location>
        <begin position="12"/>
        <end position="33"/>
    </location>
</feature>
<name>A0AAN7C7F7_9PEZI</name>
<comment type="subcellular location">
    <subcellularLocation>
        <location evidence="1">Membrane</location>
    </subcellularLocation>
</comment>
<evidence type="ECO:0000313" key="7">
    <source>
        <dbReference type="Proteomes" id="UP001303760"/>
    </source>
</evidence>
<sequence length="153" mass="16685">MATPLGLTSSNWSYYTIPVAWALCMVPNTYAGVKAGKNFDNTNPRKTEENCAKDASLDKVTLRRISRARAATANGFETLGLYAAAVVAGNAARLPAEQMNRLTLAYIVSRAVYNYVYIVLQDNRRMATVRSLVWVSGIGIIMSLFVLAGQTLS</sequence>
<dbReference type="PANTHER" id="PTHR35371">
    <property type="entry name" value="INNER MEMBRANE PROTEIN"/>
    <property type="match status" value="1"/>
</dbReference>
<evidence type="ECO:0000256" key="3">
    <source>
        <dbReference type="ARBA" id="ARBA00022989"/>
    </source>
</evidence>
<dbReference type="AlphaFoldDB" id="A0AAN7C7F7"/>
<accession>A0AAN7C7F7</accession>
<evidence type="ECO:0000256" key="1">
    <source>
        <dbReference type="ARBA" id="ARBA00004370"/>
    </source>
</evidence>
<gene>
    <name evidence="6" type="ORF">C8A03DRAFT_45220</name>
</gene>
<dbReference type="Proteomes" id="UP001303760">
    <property type="component" value="Unassembled WGS sequence"/>
</dbReference>
<keyword evidence="2 5" id="KW-0812">Transmembrane</keyword>